<evidence type="ECO:0000313" key="2">
    <source>
        <dbReference type="EMBL" id="SKA25328.1"/>
    </source>
</evidence>
<evidence type="ECO:0000256" key="1">
    <source>
        <dbReference type="SAM" id="SignalP"/>
    </source>
</evidence>
<dbReference type="EMBL" id="FUWJ01000007">
    <property type="protein sequence ID" value="SKA25328.1"/>
    <property type="molecule type" value="Genomic_DNA"/>
</dbReference>
<dbReference type="AlphaFoldDB" id="A0A1T4SBP7"/>
<dbReference type="Proteomes" id="UP000190092">
    <property type="component" value="Unassembled WGS sequence"/>
</dbReference>
<feature type="chain" id="PRO_5012482057" description="Secreted protein" evidence="1">
    <location>
        <begin position="22"/>
        <end position="158"/>
    </location>
</feature>
<reference evidence="3" key="1">
    <citation type="submission" date="2017-02" db="EMBL/GenBank/DDBJ databases">
        <authorList>
            <person name="Varghese N."/>
            <person name="Submissions S."/>
        </authorList>
    </citation>
    <scope>NUCLEOTIDE SEQUENCE [LARGE SCALE GENOMIC DNA]</scope>
    <source>
        <strain evidence="3">ATCC 27094</strain>
    </source>
</reference>
<sequence length="158" mass="15994">MTRTLILTGILFAGMASLAHAQSAASSTSKCGPEAWSTDKMTYVGVPCPGGQGGTSSASNCGPETWSTDKMAYVGVPCSTGQTPGTQQASAPTSLQYCNELVARYDQYLNKGGKSGGMQSANAAANVAAAKCRAGDASDISALEGALRDARIALPPHS</sequence>
<keyword evidence="3" id="KW-1185">Reference proteome</keyword>
<protein>
    <recommendedName>
        <fullName evidence="4">Secreted protein</fullName>
    </recommendedName>
</protein>
<feature type="signal peptide" evidence="1">
    <location>
        <begin position="1"/>
        <end position="21"/>
    </location>
</feature>
<gene>
    <name evidence="2" type="ORF">SAMN02745126_04514</name>
</gene>
<organism evidence="2 3">
    <name type="scientific">Enhydrobacter aerosaccus</name>
    <dbReference type="NCBI Taxonomy" id="225324"/>
    <lineage>
        <taxon>Bacteria</taxon>
        <taxon>Pseudomonadati</taxon>
        <taxon>Pseudomonadota</taxon>
        <taxon>Alphaproteobacteria</taxon>
        <taxon>Hyphomicrobiales</taxon>
        <taxon>Enhydrobacter</taxon>
    </lineage>
</organism>
<keyword evidence="1" id="KW-0732">Signal</keyword>
<proteinExistence type="predicted"/>
<accession>A0A1T4SBP7</accession>
<evidence type="ECO:0000313" key="3">
    <source>
        <dbReference type="Proteomes" id="UP000190092"/>
    </source>
</evidence>
<name>A0A1T4SBP7_9HYPH</name>
<evidence type="ECO:0008006" key="4">
    <source>
        <dbReference type="Google" id="ProtNLM"/>
    </source>
</evidence>